<dbReference type="AlphaFoldDB" id="A0A343JFA7"/>
<evidence type="ECO:0000256" key="5">
    <source>
        <dbReference type="ARBA" id="ARBA00022777"/>
    </source>
</evidence>
<evidence type="ECO:0000313" key="9">
    <source>
        <dbReference type="Proteomes" id="UP000264883"/>
    </source>
</evidence>
<comment type="subcellular location">
    <subcellularLocation>
        <location evidence="2">Membrane</location>
    </subcellularLocation>
</comment>
<keyword evidence="6" id="KW-0902">Two-component regulatory system</keyword>
<dbReference type="InterPro" id="IPR050351">
    <property type="entry name" value="BphY/WalK/GraS-like"/>
</dbReference>
<organism evidence="8 9">
    <name type="scientific">Clostridium isatidis</name>
    <dbReference type="NCBI Taxonomy" id="182773"/>
    <lineage>
        <taxon>Bacteria</taxon>
        <taxon>Bacillati</taxon>
        <taxon>Bacillota</taxon>
        <taxon>Clostridia</taxon>
        <taxon>Eubacteriales</taxon>
        <taxon>Clostridiaceae</taxon>
        <taxon>Clostridium</taxon>
    </lineage>
</organism>
<feature type="domain" description="Histidine kinase" evidence="7">
    <location>
        <begin position="1"/>
        <end position="92"/>
    </location>
</feature>
<dbReference type="GO" id="GO:0000155">
    <property type="term" value="F:phosphorelay sensor kinase activity"/>
    <property type="evidence" value="ECO:0007669"/>
    <property type="project" value="TreeGrafter"/>
</dbReference>
<reference evidence="8 9" key="1">
    <citation type="submission" date="2016-08" db="EMBL/GenBank/DDBJ databases">
        <title>Complete Genome Sequence Of The Indigo Reducing Clostridium isatidis DSM15098.</title>
        <authorList>
            <person name="Little G.T."/>
            <person name="Minton N.P."/>
        </authorList>
    </citation>
    <scope>NUCLEOTIDE SEQUENCE [LARGE SCALE GENOMIC DNA]</scope>
    <source>
        <strain evidence="8 9">DSM 15098</strain>
    </source>
</reference>
<dbReference type="PROSITE" id="PS50109">
    <property type="entry name" value="HIS_KIN"/>
    <property type="match status" value="1"/>
</dbReference>
<evidence type="ECO:0000256" key="1">
    <source>
        <dbReference type="ARBA" id="ARBA00000085"/>
    </source>
</evidence>
<dbReference type="SUPFAM" id="SSF55874">
    <property type="entry name" value="ATPase domain of HSP90 chaperone/DNA topoisomerase II/histidine kinase"/>
    <property type="match status" value="1"/>
</dbReference>
<dbReference type="GO" id="GO:0016036">
    <property type="term" value="P:cellular response to phosphate starvation"/>
    <property type="evidence" value="ECO:0007669"/>
    <property type="project" value="TreeGrafter"/>
</dbReference>
<proteinExistence type="predicted"/>
<dbReference type="Pfam" id="PF02518">
    <property type="entry name" value="HATPase_c"/>
    <property type="match status" value="1"/>
</dbReference>
<dbReference type="PANTHER" id="PTHR45453:SF3">
    <property type="entry name" value="HISTIDINE KINASE"/>
    <property type="match status" value="1"/>
</dbReference>
<gene>
    <name evidence="8" type="ORF">BEN51_12340</name>
</gene>
<dbReference type="PANTHER" id="PTHR45453">
    <property type="entry name" value="PHOSPHATE REGULON SENSOR PROTEIN PHOR"/>
    <property type="match status" value="1"/>
</dbReference>
<keyword evidence="9" id="KW-1185">Reference proteome</keyword>
<dbReference type="InterPro" id="IPR004358">
    <property type="entry name" value="Sig_transdc_His_kin-like_C"/>
</dbReference>
<comment type="catalytic activity">
    <reaction evidence="1">
        <text>ATP + protein L-histidine = ADP + protein N-phospho-L-histidine.</text>
        <dbReference type="EC" id="2.7.13.3"/>
    </reaction>
</comment>
<keyword evidence="5" id="KW-0418">Kinase</keyword>
<evidence type="ECO:0000313" key="8">
    <source>
        <dbReference type="EMBL" id="ASW44215.1"/>
    </source>
</evidence>
<accession>A0A343JFA7</accession>
<dbReference type="GO" id="GO:0004721">
    <property type="term" value="F:phosphoprotein phosphatase activity"/>
    <property type="evidence" value="ECO:0007669"/>
    <property type="project" value="TreeGrafter"/>
</dbReference>
<dbReference type="Gene3D" id="3.30.565.10">
    <property type="entry name" value="Histidine kinase-like ATPase, C-terminal domain"/>
    <property type="match status" value="1"/>
</dbReference>
<dbReference type="Proteomes" id="UP000264883">
    <property type="component" value="Chromosome"/>
</dbReference>
<dbReference type="KEGG" id="cia:BEN51_12340"/>
<dbReference type="EC" id="2.7.13.3" evidence="3"/>
<dbReference type="PRINTS" id="PR00344">
    <property type="entry name" value="BCTRLSENSOR"/>
</dbReference>
<evidence type="ECO:0000256" key="4">
    <source>
        <dbReference type="ARBA" id="ARBA00022679"/>
    </source>
</evidence>
<dbReference type="GO" id="GO:0005886">
    <property type="term" value="C:plasma membrane"/>
    <property type="evidence" value="ECO:0007669"/>
    <property type="project" value="TreeGrafter"/>
</dbReference>
<dbReference type="InterPro" id="IPR005467">
    <property type="entry name" value="His_kinase_dom"/>
</dbReference>
<keyword evidence="4" id="KW-0808">Transferase</keyword>
<protein>
    <recommendedName>
        <fullName evidence="3">histidine kinase</fullName>
        <ecNumber evidence="3">2.7.13.3</ecNumber>
    </recommendedName>
</protein>
<evidence type="ECO:0000259" key="7">
    <source>
        <dbReference type="PROSITE" id="PS50109"/>
    </source>
</evidence>
<dbReference type="InterPro" id="IPR036890">
    <property type="entry name" value="HATPase_C_sf"/>
</dbReference>
<evidence type="ECO:0000256" key="3">
    <source>
        <dbReference type="ARBA" id="ARBA00012438"/>
    </source>
</evidence>
<evidence type="ECO:0000256" key="6">
    <source>
        <dbReference type="ARBA" id="ARBA00023012"/>
    </source>
</evidence>
<dbReference type="InterPro" id="IPR003594">
    <property type="entry name" value="HATPase_dom"/>
</dbReference>
<dbReference type="EMBL" id="CP016786">
    <property type="protein sequence ID" value="ASW44215.1"/>
    <property type="molecule type" value="Genomic_DNA"/>
</dbReference>
<name>A0A343JFA7_9CLOT</name>
<evidence type="ECO:0000256" key="2">
    <source>
        <dbReference type="ARBA" id="ARBA00004370"/>
    </source>
</evidence>
<sequence length="92" mass="10338">MGEKVIVKLEENGDTGLINLSVLNTGAYIPEEQMEKIFDPFFRLEKSRNKNKGGSGLGLYLVKKVFEALSINYSVKNLEQGVLFSCEFCKTK</sequence>